<dbReference type="Gene3D" id="2.60.120.40">
    <property type="match status" value="1"/>
</dbReference>
<accession>A0A1V4HIP9</accession>
<dbReference type="InterPro" id="IPR008983">
    <property type="entry name" value="Tumour_necrosis_fac-like_dom"/>
</dbReference>
<dbReference type="OrthoDB" id="2667186at2"/>
<dbReference type="STRING" id="1469647.BC351_27215"/>
<protein>
    <submittedName>
        <fullName evidence="1">Uncharacterized protein</fullName>
    </submittedName>
</protein>
<gene>
    <name evidence="1" type="ORF">BC351_27215</name>
</gene>
<dbReference type="Proteomes" id="UP000190626">
    <property type="component" value="Unassembled WGS sequence"/>
</dbReference>
<sequence>MPSSTTNMGLYKKNPSTDGNDTFDINTMLNDNWDRIDSQVGGQLGNSAPMAVNLVNGLQVVTAPKGAPYNVQNITGRTLVNLLGRLGNGESVYQWTATPSVLALDTSVKVSGNSSFKLTWSGSGAGQDLAATGSTITIKDTSKYILVGSVKPNVGTAKIVPITYNGGTVTGDYASLVPVISDTTKFNLSRFKFTPNAGSNVMQLRMVVGASGNNANFDEIRMFEVTSAEYAEFDGLTAAQVAAKYPYVDDVKHVNAPYVIKYGENLLPTFGEWGTTNPANSAMYITDPYSVTIVKTLAGFSTYNATNIPIISGQQYTFSAAVSVSNIGGTIGAGGYYNIYTYDKNGNLIASFNTVPYAIANGSMIFNKTFTTDSNAASVTILVGADTGVTGTFTFTNPMLNLGTTAKPFKPRNDDMLAFPNVQLASSVDGSVYDTLFKRDGKFFVEKRFKDMLLDGGLSWGQTNDYAGYKRLVSNLGANVVSSSQRAVKYDGKVLSTVGAIDGAQLNDDGNFFLDVADSDSGWGETYMPLIAEMQAYFNGWAMYDTSNSSFPYNRVDGNFKGWFKVIGHTNGTGTLPTSYAPNWTPYKLIYQLATPTFEEVQIDAGMSLHEGLNQIEVGQGGVVREKATPIFSAPNWFINDVGLTPSQLKNRTSVILAVYKNGIRDSKWSIDSGNPYGKQRAYCSPVNYDPTATYEVSYIALDQYLLAAPVQSVNGEVASNLKTVVDTLSTNQADQDARISANEILARQIYNVPQKTSAAMTLYVDGTNGADNNDGSAGKPFKTIQRAINSVPQIVNHAVVINVAAGTYAEGVSIRGFSGTREIIITGDTIASTSRNVILFEMSYNSTAIVVRGFNINTTSNHGVQVSGCAKVLLSDLNIVGNAANYGGIVAEYSKVYIFNNVISNRLTAILSHVNADVMTEVNSGTSNTYATYAQYGGKIARNSTQPSGLHLTTTGGINVSDSGVLNPWGDNTQANRSRVNYGSNTTQNLNAVTATKILFQAGGVDNLLEFNSGTARFTAKSAGTYNVSGVIVWSSGMSTSVGRNITIYKNGSPFRNIFGDNGSNSGNPIIPYMMNIDLSANDYIEVYVQTSSATVLGSGSSIDVVRIA</sequence>
<organism evidence="1 2">
    <name type="scientific">Paenibacillus ferrarius</name>
    <dbReference type="NCBI Taxonomy" id="1469647"/>
    <lineage>
        <taxon>Bacteria</taxon>
        <taxon>Bacillati</taxon>
        <taxon>Bacillota</taxon>
        <taxon>Bacilli</taxon>
        <taxon>Bacillales</taxon>
        <taxon>Paenibacillaceae</taxon>
        <taxon>Paenibacillus</taxon>
    </lineage>
</organism>
<dbReference type="EMBL" id="MBTG01000015">
    <property type="protein sequence ID" value="OPH56637.1"/>
    <property type="molecule type" value="Genomic_DNA"/>
</dbReference>
<dbReference type="RefSeq" id="WP_079414098.1">
    <property type="nucleotide sequence ID" value="NZ_MBTG01000015.1"/>
</dbReference>
<proteinExistence type="predicted"/>
<dbReference type="Gene3D" id="3.30.1910.20">
    <property type="entry name" value="asparaginyl-tRNA synthetase, N-terminal domain"/>
    <property type="match status" value="1"/>
</dbReference>
<evidence type="ECO:0000313" key="1">
    <source>
        <dbReference type="EMBL" id="OPH56637.1"/>
    </source>
</evidence>
<dbReference type="AlphaFoldDB" id="A0A1V4HIP9"/>
<dbReference type="Gene3D" id="2.60.120.260">
    <property type="entry name" value="Galactose-binding domain-like"/>
    <property type="match status" value="2"/>
</dbReference>
<name>A0A1V4HIP9_9BACL</name>
<dbReference type="SUPFAM" id="SSF51126">
    <property type="entry name" value="Pectin lyase-like"/>
    <property type="match status" value="1"/>
</dbReference>
<comment type="caution">
    <text evidence="1">The sequence shown here is derived from an EMBL/GenBank/DDBJ whole genome shotgun (WGS) entry which is preliminary data.</text>
</comment>
<evidence type="ECO:0000313" key="2">
    <source>
        <dbReference type="Proteomes" id="UP000190626"/>
    </source>
</evidence>
<dbReference type="InterPro" id="IPR011050">
    <property type="entry name" value="Pectin_lyase_fold/virulence"/>
</dbReference>
<keyword evidence="2" id="KW-1185">Reference proteome</keyword>
<reference evidence="2" key="1">
    <citation type="submission" date="2016-07" db="EMBL/GenBank/DDBJ databases">
        <authorList>
            <person name="Florea S."/>
            <person name="Webb J.S."/>
            <person name="Jaromczyk J."/>
            <person name="Schardl C.L."/>
        </authorList>
    </citation>
    <scope>NUCLEOTIDE SEQUENCE [LARGE SCALE GENOMIC DNA]</scope>
    <source>
        <strain evidence="2">CY1</strain>
    </source>
</reference>